<dbReference type="GO" id="GO:0016491">
    <property type="term" value="F:oxidoreductase activity"/>
    <property type="evidence" value="ECO:0007669"/>
    <property type="project" value="InterPro"/>
</dbReference>
<dbReference type="SUPFAM" id="SSF50692">
    <property type="entry name" value="ADC-like"/>
    <property type="match status" value="1"/>
</dbReference>
<dbReference type="Pfam" id="PF01568">
    <property type="entry name" value="Molydop_binding"/>
    <property type="match status" value="1"/>
</dbReference>
<feature type="non-terminal residue" evidence="2">
    <location>
        <position position="1"/>
    </location>
</feature>
<dbReference type="EMBL" id="BARS01042863">
    <property type="protein sequence ID" value="GAG33421.1"/>
    <property type="molecule type" value="Genomic_DNA"/>
</dbReference>
<sequence length="64" mass="7040">ISPVGELTTTARITDTLPKGMLFMPISFSETPVNELFDIVLDPEAKTPSLKACHVRIERVGLNE</sequence>
<dbReference type="Gene3D" id="2.40.40.20">
    <property type="match status" value="1"/>
</dbReference>
<dbReference type="GO" id="GO:0043546">
    <property type="term" value="F:molybdopterin cofactor binding"/>
    <property type="evidence" value="ECO:0007669"/>
    <property type="project" value="InterPro"/>
</dbReference>
<comment type="caution">
    <text evidence="2">The sequence shown here is derived from an EMBL/GenBank/DDBJ whole genome shotgun (WGS) entry which is preliminary data.</text>
</comment>
<reference evidence="2" key="1">
    <citation type="journal article" date="2014" name="Front. Microbiol.">
        <title>High frequency of phylogenetically diverse reductive dehalogenase-homologous genes in deep subseafloor sedimentary metagenomes.</title>
        <authorList>
            <person name="Kawai M."/>
            <person name="Futagami T."/>
            <person name="Toyoda A."/>
            <person name="Takaki Y."/>
            <person name="Nishi S."/>
            <person name="Hori S."/>
            <person name="Arai W."/>
            <person name="Tsubouchi T."/>
            <person name="Morono Y."/>
            <person name="Uchiyama I."/>
            <person name="Ito T."/>
            <person name="Fujiyama A."/>
            <person name="Inagaki F."/>
            <person name="Takami H."/>
        </authorList>
    </citation>
    <scope>NUCLEOTIDE SEQUENCE</scope>
    <source>
        <strain evidence="2">Expedition CK06-06</strain>
    </source>
</reference>
<dbReference type="InterPro" id="IPR006657">
    <property type="entry name" value="MoPterin_dinucl-bd_dom"/>
</dbReference>
<protein>
    <recommendedName>
        <fullName evidence="1">Molybdopterin dinucleotide-binding domain-containing protein</fullName>
    </recommendedName>
</protein>
<gene>
    <name evidence="2" type="ORF">S01H1_64974</name>
</gene>
<feature type="domain" description="Molybdopterin dinucleotide-binding" evidence="1">
    <location>
        <begin position="2"/>
        <end position="53"/>
    </location>
</feature>
<dbReference type="AlphaFoldDB" id="X0Y989"/>
<proteinExistence type="predicted"/>
<evidence type="ECO:0000259" key="1">
    <source>
        <dbReference type="Pfam" id="PF01568"/>
    </source>
</evidence>
<organism evidence="2">
    <name type="scientific">marine sediment metagenome</name>
    <dbReference type="NCBI Taxonomy" id="412755"/>
    <lineage>
        <taxon>unclassified sequences</taxon>
        <taxon>metagenomes</taxon>
        <taxon>ecological metagenomes</taxon>
    </lineage>
</organism>
<evidence type="ECO:0000313" key="2">
    <source>
        <dbReference type="EMBL" id="GAG33421.1"/>
    </source>
</evidence>
<dbReference type="InterPro" id="IPR009010">
    <property type="entry name" value="Asp_de-COase-like_dom_sf"/>
</dbReference>
<accession>X0Y989</accession>
<name>X0Y989_9ZZZZ</name>